<dbReference type="Proteomes" id="UP001597260">
    <property type="component" value="Unassembled WGS sequence"/>
</dbReference>
<evidence type="ECO:0000313" key="1">
    <source>
        <dbReference type="EMBL" id="MFD1325568.1"/>
    </source>
</evidence>
<organism evidence="1 2">
    <name type="scientific">Micromonospora sonneratiae</name>
    <dbReference type="NCBI Taxonomy" id="1184706"/>
    <lineage>
        <taxon>Bacteria</taxon>
        <taxon>Bacillati</taxon>
        <taxon>Actinomycetota</taxon>
        <taxon>Actinomycetes</taxon>
        <taxon>Micromonosporales</taxon>
        <taxon>Micromonosporaceae</taxon>
        <taxon>Micromonospora</taxon>
    </lineage>
</organism>
<proteinExistence type="predicted"/>
<sequence length="536" mass="59085">MQVVDVWTGRHANALRTALRLTNESFAQTLGTATRTVAKWNAEPDLVPVTELQRALDTALQRASQEAVARFVSLLKNHPVPNSMSSTGIVRQAGFDRKSENAEYRLLYDADIGQILSWLDDQVGWSVGQARQKVGAALSAMEVCRFQDLAHGRGRVSQRRISDALASYYGDVGKGFDLYRTESADVRAMTSILTRREWLDLAMPLGVGRDDLRLRWDHRLPVASLDGVGADAAVRRIAEALALGGKIADTPIYRLLDIDVSKRGIRGDVGLSDFVGYALTVDLLENELVDALAAGRSVRPGRMPLRDQRLPTYESVVEIGERICCGGVLALFAAARPATRRRPQGDYVLLIQQRSGQVLNAARRLAVIPKSFHEPISDFADDAQLASTLMREMEEELFGRAEVDSTSTLPRRADPLHPSRLSPPMRWLSERAFGESSWRLEATGFGLNLVSGNFEVASLVLIEDETWWAEFGGCIEANWESHGLRQYSSLDHSALSHLIGDPSWSNEGLFAFLQGLRRLSVIGGGRVDLPSIDLGI</sequence>
<reference evidence="2" key="1">
    <citation type="journal article" date="2019" name="Int. J. Syst. Evol. Microbiol.">
        <title>The Global Catalogue of Microorganisms (GCM) 10K type strain sequencing project: providing services to taxonomists for standard genome sequencing and annotation.</title>
        <authorList>
            <consortium name="The Broad Institute Genomics Platform"/>
            <consortium name="The Broad Institute Genome Sequencing Center for Infectious Disease"/>
            <person name="Wu L."/>
            <person name="Ma J."/>
        </authorList>
    </citation>
    <scope>NUCLEOTIDE SEQUENCE [LARGE SCALE GENOMIC DNA]</scope>
    <source>
        <strain evidence="2">JCM 31037</strain>
    </source>
</reference>
<comment type="caution">
    <text evidence="1">The sequence shown here is derived from an EMBL/GenBank/DDBJ whole genome shotgun (WGS) entry which is preliminary data.</text>
</comment>
<dbReference type="EMBL" id="JBHTMP010000084">
    <property type="protein sequence ID" value="MFD1325568.1"/>
    <property type="molecule type" value="Genomic_DNA"/>
</dbReference>
<name>A0ABW3YSG7_9ACTN</name>
<keyword evidence="2" id="KW-1185">Reference proteome</keyword>
<protein>
    <recommendedName>
        <fullName evidence="3">Transcriptional regulator</fullName>
    </recommendedName>
</protein>
<gene>
    <name evidence="1" type="ORF">ACFQ4H_31255</name>
</gene>
<dbReference type="RefSeq" id="WP_377578139.1">
    <property type="nucleotide sequence ID" value="NZ_JBHTMP010000084.1"/>
</dbReference>
<accession>A0ABW3YSG7</accession>
<evidence type="ECO:0000313" key="2">
    <source>
        <dbReference type="Proteomes" id="UP001597260"/>
    </source>
</evidence>
<evidence type="ECO:0008006" key="3">
    <source>
        <dbReference type="Google" id="ProtNLM"/>
    </source>
</evidence>